<evidence type="ECO:0000313" key="2">
    <source>
        <dbReference type="Proteomes" id="UP000265520"/>
    </source>
</evidence>
<dbReference type="Proteomes" id="UP000265520">
    <property type="component" value="Unassembled WGS sequence"/>
</dbReference>
<sequence length="56" mass="6259">MMGASNGKTNVEVTHEHTLSKEVQLLKARHDPMDYAHSDNVPFLRVVPGTQASREK</sequence>
<organism evidence="1 2">
    <name type="scientific">Trifolium medium</name>
    <dbReference type="NCBI Taxonomy" id="97028"/>
    <lineage>
        <taxon>Eukaryota</taxon>
        <taxon>Viridiplantae</taxon>
        <taxon>Streptophyta</taxon>
        <taxon>Embryophyta</taxon>
        <taxon>Tracheophyta</taxon>
        <taxon>Spermatophyta</taxon>
        <taxon>Magnoliopsida</taxon>
        <taxon>eudicotyledons</taxon>
        <taxon>Gunneridae</taxon>
        <taxon>Pentapetalae</taxon>
        <taxon>rosids</taxon>
        <taxon>fabids</taxon>
        <taxon>Fabales</taxon>
        <taxon>Fabaceae</taxon>
        <taxon>Papilionoideae</taxon>
        <taxon>50 kb inversion clade</taxon>
        <taxon>NPAAA clade</taxon>
        <taxon>Hologalegina</taxon>
        <taxon>IRL clade</taxon>
        <taxon>Trifolieae</taxon>
        <taxon>Trifolium</taxon>
    </lineage>
</organism>
<evidence type="ECO:0000313" key="1">
    <source>
        <dbReference type="EMBL" id="MCI90471.1"/>
    </source>
</evidence>
<name>A0A392VU24_9FABA</name>
<proteinExistence type="predicted"/>
<accession>A0A392VU24</accession>
<comment type="caution">
    <text evidence="1">The sequence shown here is derived from an EMBL/GenBank/DDBJ whole genome shotgun (WGS) entry which is preliminary data.</text>
</comment>
<keyword evidence="2" id="KW-1185">Reference proteome</keyword>
<dbReference type="AlphaFoldDB" id="A0A392VU24"/>
<dbReference type="EMBL" id="LXQA011245476">
    <property type="protein sequence ID" value="MCI90471.1"/>
    <property type="molecule type" value="Genomic_DNA"/>
</dbReference>
<protein>
    <submittedName>
        <fullName evidence="1">Uncharacterized protein</fullName>
    </submittedName>
</protein>
<reference evidence="1 2" key="1">
    <citation type="journal article" date="2018" name="Front. Plant Sci.">
        <title>Red Clover (Trifolium pratense) and Zigzag Clover (T. medium) - A Picture of Genomic Similarities and Differences.</title>
        <authorList>
            <person name="Dluhosova J."/>
            <person name="Istvanek J."/>
            <person name="Nedelnik J."/>
            <person name="Repkova J."/>
        </authorList>
    </citation>
    <scope>NUCLEOTIDE SEQUENCE [LARGE SCALE GENOMIC DNA]</scope>
    <source>
        <strain evidence="2">cv. 10/8</strain>
        <tissue evidence="1">Leaf</tissue>
    </source>
</reference>